<comment type="caution">
    <text evidence="2">The sequence shown here is derived from an EMBL/GenBank/DDBJ whole genome shotgun (WGS) entry which is preliminary data.</text>
</comment>
<keyword evidence="3" id="KW-1185">Reference proteome</keyword>
<reference evidence="2" key="1">
    <citation type="journal article" date="2023" name="Mol. Phylogenet. Evol.">
        <title>Genome-scale phylogeny and comparative genomics of the fungal order Sordariales.</title>
        <authorList>
            <person name="Hensen N."/>
            <person name="Bonometti L."/>
            <person name="Westerberg I."/>
            <person name="Brannstrom I.O."/>
            <person name="Guillou S."/>
            <person name="Cros-Aarteil S."/>
            <person name="Calhoun S."/>
            <person name="Haridas S."/>
            <person name="Kuo A."/>
            <person name="Mondo S."/>
            <person name="Pangilinan J."/>
            <person name="Riley R."/>
            <person name="LaButti K."/>
            <person name="Andreopoulos B."/>
            <person name="Lipzen A."/>
            <person name="Chen C."/>
            <person name="Yan M."/>
            <person name="Daum C."/>
            <person name="Ng V."/>
            <person name="Clum A."/>
            <person name="Steindorff A."/>
            <person name="Ohm R.A."/>
            <person name="Martin F."/>
            <person name="Silar P."/>
            <person name="Natvig D.O."/>
            <person name="Lalanne C."/>
            <person name="Gautier V."/>
            <person name="Ament-Velasquez S.L."/>
            <person name="Kruys A."/>
            <person name="Hutchinson M.I."/>
            <person name="Powell A.J."/>
            <person name="Barry K."/>
            <person name="Miller A.N."/>
            <person name="Grigoriev I.V."/>
            <person name="Debuchy R."/>
            <person name="Gladieux P."/>
            <person name="Hiltunen Thoren M."/>
            <person name="Johannesson H."/>
        </authorList>
    </citation>
    <scope>NUCLEOTIDE SEQUENCE</scope>
    <source>
        <strain evidence="2">CBS 958.72</strain>
    </source>
</reference>
<evidence type="ECO:0000313" key="3">
    <source>
        <dbReference type="Proteomes" id="UP001287356"/>
    </source>
</evidence>
<evidence type="ECO:0000313" key="2">
    <source>
        <dbReference type="EMBL" id="KAK3361358.1"/>
    </source>
</evidence>
<accession>A0AAE0MYU4</accession>
<organism evidence="2 3">
    <name type="scientific">Lasiosphaeria ovina</name>
    <dbReference type="NCBI Taxonomy" id="92902"/>
    <lineage>
        <taxon>Eukaryota</taxon>
        <taxon>Fungi</taxon>
        <taxon>Dikarya</taxon>
        <taxon>Ascomycota</taxon>
        <taxon>Pezizomycotina</taxon>
        <taxon>Sordariomycetes</taxon>
        <taxon>Sordariomycetidae</taxon>
        <taxon>Sordariales</taxon>
        <taxon>Lasiosphaeriaceae</taxon>
        <taxon>Lasiosphaeria</taxon>
    </lineage>
</organism>
<dbReference type="EMBL" id="JAULSN010000012">
    <property type="protein sequence ID" value="KAK3361358.1"/>
    <property type="molecule type" value="Genomic_DNA"/>
</dbReference>
<proteinExistence type="predicted"/>
<evidence type="ECO:0000256" key="1">
    <source>
        <dbReference type="SAM" id="Phobius"/>
    </source>
</evidence>
<feature type="transmembrane region" description="Helical" evidence="1">
    <location>
        <begin position="325"/>
        <end position="345"/>
    </location>
</feature>
<protein>
    <submittedName>
        <fullName evidence="2">Uncharacterized protein</fullName>
    </submittedName>
</protein>
<dbReference type="Proteomes" id="UP001287356">
    <property type="component" value="Unassembled WGS sequence"/>
</dbReference>
<gene>
    <name evidence="2" type="ORF">B0T24DRAFT_653008</name>
</gene>
<sequence>MLVWNQTRELVLAPGPKTIDSITNSLLELGLVLSQNNHGAAQSIKDLVFSILGWQTMLFKPDFVSADAQVPGCFNILDEMDGYHGETRACLTQPGAYASKKSLPEFLLGFGMMLPPPNYSAFANDDDQQKSFVECKTISPKEINAHVLKNICGLSFRRVDSLSCHLEMDKRSKTVFLYRYPSFCVYHLRHQQAPREKGESKLESNTSSSRKCVLHCCAFETRSSVPWADQEDVTKLLQQVLLSYRLLFGQDKKSREVFRSLRPFARIAAEGYDQFLLQLCGRKRPLDCGIEIGERDEYDLIDDFPHLRSKLSILQLWADRRNSPAWLAFWSVLIFGSIGIFLALVQTVFQILQYVDAVKYPDKD</sequence>
<reference evidence="2" key="2">
    <citation type="submission" date="2023-06" db="EMBL/GenBank/DDBJ databases">
        <authorList>
            <consortium name="Lawrence Berkeley National Laboratory"/>
            <person name="Haridas S."/>
            <person name="Hensen N."/>
            <person name="Bonometti L."/>
            <person name="Westerberg I."/>
            <person name="Brannstrom I.O."/>
            <person name="Guillou S."/>
            <person name="Cros-Aarteil S."/>
            <person name="Calhoun S."/>
            <person name="Kuo A."/>
            <person name="Mondo S."/>
            <person name="Pangilinan J."/>
            <person name="Riley R."/>
            <person name="Labutti K."/>
            <person name="Andreopoulos B."/>
            <person name="Lipzen A."/>
            <person name="Chen C."/>
            <person name="Yanf M."/>
            <person name="Daum C."/>
            <person name="Ng V."/>
            <person name="Clum A."/>
            <person name="Steindorff A."/>
            <person name="Ohm R."/>
            <person name="Martin F."/>
            <person name="Silar P."/>
            <person name="Natvig D."/>
            <person name="Lalanne C."/>
            <person name="Gautier V."/>
            <person name="Ament-Velasquez S.L."/>
            <person name="Kruys A."/>
            <person name="Hutchinson M.I."/>
            <person name="Powell A.J."/>
            <person name="Barry K."/>
            <person name="Miller A.N."/>
            <person name="Grigoriev I.V."/>
            <person name="Debuchy R."/>
            <person name="Gladieux P."/>
            <person name="Thoren M.H."/>
            <person name="Johannesson H."/>
        </authorList>
    </citation>
    <scope>NUCLEOTIDE SEQUENCE</scope>
    <source>
        <strain evidence="2">CBS 958.72</strain>
    </source>
</reference>
<keyword evidence="1" id="KW-0812">Transmembrane</keyword>
<name>A0AAE0MYU4_9PEZI</name>
<dbReference type="AlphaFoldDB" id="A0AAE0MYU4"/>
<keyword evidence="1" id="KW-0472">Membrane</keyword>
<keyword evidence="1" id="KW-1133">Transmembrane helix</keyword>